<reference evidence="1 2" key="1">
    <citation type="journal article" date="2014" name="Nature">
        <title>An environmental bacterial taxon with a large and distinct metabolic repertoire.</title>
        <authorList>
            <person name="Wilson M.C."/>
            <person name="Mori T."/>
            <person name="Ruckert C."/>
            <person name="Uria A.R."/>
            <person name="Helf M.J."/>
            <person name="Takada K."/>
            <person name="Gernert C."/>
            <person name="Steffens U.A."/>
            <person name="Heycke N."/>
            <person name="Schmitt S."/>
            <person name="Rinke C."/>
            <person name="Helfrich E.J."/>
            <person name="Brachmann A.O."/>
            <person name="Gurgui C."/>
            <person name="Wakimoto T."/>
            <person name="Kracht M."/>
            <person name="Crusemann M."/>
            <person name="Hentschel U."/>
            <person name="Abe I."/>
            <person name="Matsunaga S."/>
            <person name="Kalinowski J."/>
            <person name="Takeyama H."/>
            <person name="Piel J."/>
        </authorList>
    </citation>
    <scope>NUCLEOTIDE SEQUENCE [LARGE SCALE GENOMIC DNA]</scope>
    <source>
        <strain evidence="2">TSY2</strain>
    </source>
</reference>
<dbReference type="CDD" id="cd09881">
    <property type="entry name" value="PIN_VapC4-5_FitB-like"/>
    <property type="match status" value="1"/>
</dbReference>
<evidence type="ECO:0000313" key="2">
    <source>
        <dbReference type="Proteomes" id="UP000019140"/>
    </source>
</evidence>
<evidence type="ECO:0000313" key="1">
    <source>
        <dbReference type="EMBL" id="ETX07339.1"/>
    </source>
</evidence>
<dbReference type="SUPFAM" id="SSF88723">
    <property type="entry name" value="PIN domain-like"/>
    <property type="match status" value="1"/>
</dbReference>
<dbReference type="Proteomes" id="UP000019140">
    <property type="component" value="Unassembled WGS sequence"/>
</dbReference>
<accession>W4MAF9</accession>
<dbReference type="EMBL" id="AZHX01000477">
    <property type="protein sequence ID" value="ETX07339.1"/>
    <property type="molecule type" value="Genomic_DNA"/>
</dbReference>
<proteinExistence type="predicted"/>
<dbReference type="InterPro" id="IPR029060">
    <property type="entry name" value="PIN-like_dom_sf"/>
</dbReference>
<organism evidence="1 2">
    <name type="scientific">Candidatus Entotheonella gemina</name>
    <dbReference type="NCBI Taxonomy" id="1429439"/>
    <lineage>
        <taxon>Bacteria</taxon>
        <taxon>Pseudomonadati</taxon>
        <taxon>Nitrospinota/Tectimicrobiota group</taxon>
        <taxon>Candidatus Tectimicrobiota</taxon>
        <taxon>Candidatus Entotheonellia</taxon>
        <taxon>Candidatus Entotheonellales</taxon>
        <taxon>Candidatus Entotheonellaceae</taxon>
        <taxon>Candidatus Entotheonella</taxon>
    </lineage>
</organism>
<keyword evidence="2" id="KW-1185">Reference proteome</keyword>
<dbReference type="Gene3D" id="3.40.50.1010">
    <property type="entry name" value="5'-nuclease"/>
    <property type="match status" value="1"/>
</dbReference>
<dbReference type="AlphaFoldDB" id="W4MAF9"/>
<dbReference type="HOGENOM" id="CLU_2113948_0_0_7"/>
<feature type="non-terminal residue" evidence="1">
    <location>
        <position position="1"/>
    </location>
</feature>
<evidence type="ECO:0008006" key="3">
    <source>
        <dbReference type="Google" id="ProtNLM"/>
    </source>
</evidence>
<sequence>LAVTIITIEEQLRAWYTQVRRARDARSLARAYQGLLEVTETSKFIRVLSFTSHAIERYLVLRSQLPRLGKMDFSIAAITLKFGGILVTRNRRDFEQIPDLEIQDWSQSDKTDLR</sequence>
<gene>
    <name evidence="1" type="ORF">ETSY2_11760</name>
</gene>
<protein>
    <recommendedName>
        <fullName evidence="3">PIN domain-containing protein</fullName>
    </recommendedName>
</protein>
<name>W4MAF9_9BACT</name>
<comment type="caution">
    <text evidence="1">The sequence shown here is derived from an EMBL/GenBank/DDBJ whole genome shotgun (WGS) entry which is preliminary data.</text>
</comment>